<name>A0AAF0BVF2_9ACTN</name>
<dbReference type="Pfam" id="PF10000">
    <property type="entry name" value="ACT_3"/>
    <property type="match status" value="1"/>
</dbReference>
<dbReference type="InterPro" id="IPR045865">
    <property type="entry name" value="ACT-like_dom_sf"/>
</dbReference>
<sequence>MPGGADLDQLLAALDPWLDPTVLVYVRVPPGDEVPGGRAFARVEEREGTTLVVAADDAERQGLEPVFRCRRLELRVASDLGAVGLTAAVAGALAGAGIAANVVAAAVHDHVLVPDDRAEEALEVLRALSAAARA</sequence>
<evidence type="ECO:0000313" key="4">
    <source>
        <dbReference type="Proteomes" id="UP001216390"/>
    </source>
</evidence>
<accession>A0AAF0BVF2</accession>
<feature type="domain" description="DUF2241" evidence="1">
    <location>
        <begin position="3"/>
        <end position="70"/>
    </location>
</feature>
<proteinExistence type="predicted"/>
<organism evidence="3 4">
    <name type="scientific">Iamia majanohamensis</name>
    <dbReference type="NCBI Taxonomy" id="467976"/>
    <lineage>
        <taxon>Bacteria</taxon>
        <taxon>Bacillati</taxon>
        <taxon>Actinomycetota</taxon>
        <taxon>Acidimicrobiia</taxon>
        <taxon>Acidimicrobiales</taxon>
        <taxon>Iamiaceae</taxon>
        <taxon>Iamia</taxon>
    </lineage>
</organism>
<dbReference type="Proteomes" id="UP001216390">
    <property type="component" value="Chromosome"/>
</dbReference>
<dbReference type="Gene3D" id="3.30.2130.10">
    <property type="entry name" value="VC0802-like"/>
    <property type="match status" value="1"/>
</dbReference>
<dbReference type="InterPro" id="IPR027795">
    <property type="entry name" value="CASTOR_ACT_dom"/>
</dbReference>
<evidence type="ECO:0000259" key="2">
    <source>
        <dbReference type="Pfam" id="PF13840"/>
    </source>
</evidence>
<dbReference type="PANTHER" id="PTHR39199">
    <property type="entry name" value="BLR5128 PROTEIN"/>
    <property type="match status" value="1"/>
</dbReference>
<feature type="domain" description="CASTOR ACT" evidence="2">
    <location>
        <begin position="72"/>
        <end position="126"/>
    </location>
</feature>
<dbReference type="KEGG" id="ima:PO878_08745"/>
<dbReference type="AlphaFoldDB" id="A0AAF0BVF2"/>
<dbReference type="RefSeq" id="WP_272738327.1">
    <property type="nucleotide sequence ID" value="NZ_CP116942.1"/>
</dbReference>
<dbReference type="SUPFAM" id="SSF55021">
    <property type="entry name" value="ACT-like"/>
    <property type="match status" value="2"/>
</dbReference>
<reference evidence="3" key="1">
    <citation type="submission" date="2023-01" db="EMBL/GenBank/DDBJ databases">
        <title>The diversity of Class Acidimicrobiia in South China Sea sediment environments and the proposal of Iamia marina sp. nov., a novel species of the genus Iamia.</title>
        <authorList>
            <person name="He Y."/>
            <person name="Tian X."/>
        </authorList>
    </citation>
    <scope>NUCLEOTIDE SEQUENCE</scope>
    <source>
        <strain evidence="3">DSM 19957</strain>
    </source>
</reference>
<dbReference type="PANTHER" id="PTHR39199:SF1">
    <property type="entry name" value="BLR5128 PROTEIN"/>
    <property type="match status" value="1"/>
</dbReference>
<protein>
    <submittedName>
        <fullName evidence="3">ACT domain-containing protein</fullName>
    </submittedName>
</protein>
<gene>
    <name evidence="3" type="ORF">PO878_08745</name>
</gene>
<evidence type="ECO:0000313" key="3">
    <source>
        <dbReference type="EMBL" id="WCO68812.1"/>
    </source>
</evidence>
<evidence type="ECO:0000259" key="1">
    <source>
        <dbReference type="Pfam" id="PF10000"/>
    </source>
</evidence>
<keyword evidence="4" id="KW-1185">Reference proteome</keyword>
<dbReference type="EMBL" id="CP116942">
    <property type="protein sequence ID" value="WCO68812.1"/>
    <property type="molecule type" value="Genomic_DNA"/>
</dbReference>
<dbReference type="InterPro" id="IPR018717">
    <property type="entry name" value="DUF2241"/>
</dbReference>
<dbReference type="Pfam" id="PF13840">
    <property type="entry name" value="ACT_7"/>
    <property type="match status" value="1"/>
</dbReference>